<protein>
    <submittedName>
        <fullName evidence="1">Uncharacterized protein</fullName>
    </submittedName>
</protein>
<name>A0A4Y8KMB4_9MICO</name>
<keyword evidence="2" id="KW-1185">Reference proteome</keyword>
<comment type="caution">
    <text evidence="1">The sequence shown here is derived from an EMBL/GenBank/DDBJ whole genome shotgun (WGS) entry which is preliminary data.</text>
</comment>
<evidence type="ECO:0000313" key="1">
    <source>
        <dbReference type="EMBL" id="TFD75840.1"/>
    </source>
</evidence>
<reference evidence="1 2" key="1">
    <citation type="submission" date="2019-03" db="EMBL/GenBank/DDBJ databases">
        <title>Genomics of glacier-inhabiting Cryobacterium strains.</title>
        <authorList>
            <person name="Liu Q."/>
            <person name="Xin Y.-H."/>
        </authorList>
    </citation>
    <scope>NUCLEOTIDE SEQUENCE [LARGE SCALE GENOMIC DNA]</scope>
    <source>
        <strain evidence="1 2">CGMCC 1.4292</strain>
    </source>
</reference>
<dbReference type="EMBL" id="SOHQ01000042">
    <property type="protein sequence ID" value="TFD75840.1"/>
    <property type="molecule type" value="Genomic_DNA"/>
</dbReference>
<sequence>MNQREEPDQGPWTRLRRHVSDFGRAPGLAFFTALLALEAAVLWLLAAWLVVELLTQTPASLGGGLAILALAALAAVWVSAITVGTLRRRPWIRGGAITWQLVQIMVAVGCFQGLYARPDVGWVILLPSLVVLALAFTPKVVAATSHPVE</sequence>
<proteinExistence type="predicted"/>
<dbReference type="Proteomes" id="UP000298218">
    <property type="component" value="Unassembled WGS sequence"/>
</dbReference>
<evidence type="ECO:0000313" key="2">
    <source>
        <dbReference type="Proteomes" id="UP000298218"/>
    </source>
</evidence>
<dbReference type="AlphaFoldDB" id="A0A4Y8KMB4"/>
<accession>A0A4Y8KMB4</accession>
<organism evidence="1 2">
    <name type="scientific">Cryobacterium psychrophilum</name>
    <dbReference type="NCBI Taxonomy" id="41988"/>
    <lineage>
        <taxon>Bacteria</taxon>
        <taxon>Bacillati</taxon>
        <taxon>Actinomycetota</taxon>
        <taxon>Actinomycetes</taxon>
        <taxon>Micrococcales</taxon>
        <taxon>Microbacteriaceae</taxon>
        <taxon>Cryobacterium</taxon>
    </lineage>
</organism>
<gene>
    <name evidence="1" type="ORF">E3T53_15365</name>
</gene>